<protein>
    <recommendedName>
        <fullName evidence="3">YtxH domain-containing protein</fullName>
    </recommendedName>
</protein>
<evidence type="ECO:0008006" key="3">
    <source>
        <dbReference type="Google" id="ProtNLM"/>
    </source>
</evidence>
<dbReference type="KEGG" id="cbae:COR50_14875"/>
<accession>A0A291QWW1</accession>
<gene>
    <name evidence="1" type="ORF">COR50_14875</name>
</gene>
<sequence length="72" mass="7939">MKSSERKKMIAGIILGASVGAFIGFLLSCDKGRNMVRKMKKLPGMAADELEKFANPIDDKEIHVDTPLEHIP</sequence>
<evidence type="ECO:0000313" key="2">
    <source>
        <dbReference type="Proteomes" id="UP000220133"/>
    </source>
</evidence>
<name>A0A291QWW1_9BACT</name>
<reference evidence="1 2" key="1">
    <citation type="submission" date="2017-10" db="EMBL/GenBank/DDBJ databases">
        <title>Paenichitinophaga pekingensis gen. nov., sp. nov., isolated from activated sludge.</title>
        <authorList>
            <person name="Jin D."/>
            <person name="Kong X."/>
            <person name="Deng Y."/>
            <person name="Bai Z."/>
        </authorList>
    </citation>
    <scope>NUCLEOTIDE SEQUENCE [LARGE SCALE GENOMIC DNA]</scope>
    <source>
        <strain evidence="1 2">13</strain>
    </source>
</reference>
<dbReference type="AlphaFoldDB" id="A0A291QWW1"/>
<dbReference type="Proteomes" id="UP000220133">
    <property type="component" value="Chromosome"/>
</dbReference>
<organism evidence="1 2">
    <name type="scientific">Chitinophaga caeni</name>
    <dbReference type="NCBI Taxonomy" id="2029983"/>
    <lineage>
        <taxon>Bacteria</taxon>
        <taxon>Pseudomonadati</taxon>
        <taxon>Bacteroidota</taxon>
        <taxon>Chitinophagia</taxon>
        <taxon>Chitinophagales</taxon>
        <taxon>Chitinophagaceae</taxon>
        <taxon>Chitinophaga</taxon>
    </lineage>
</organism>
<proteinExistence type="predicted"/>
<dbReference type="PROSITE" id="PS51257">
    <property type="entry name" value="PROKAR_LIPOPROTEIN"/>
    <property type="match status" value="1"/>
</dbReference>
<dbReference type="RefSeq" id="WP_098194718.1">
    <property type="nucleotide sequence ID" value="NZ_CP023777.1"/>
</dbReference>
<dbReference type="EMBL" id="CP023777">
    <property type="protein sequence ID" value="ATL48344.1"/>
    <property type="molecule type" value="Genomic_DNA"/>
</dbReference>
<evidence type="ECO:0000313" key="1">
    <source>
        <dbReference type="EMBL" id="ATL48344.1"/>
    </source>
</evidence>
<keyword evidence="2" id="KW-1185">Reference proteome</keyword>